<protein>
    <submittedName>
        <fullName evidence="2">Uncharacterized protein</fullName>
    </submittedName>
</protein>
<name>A0ABZ0PZU5_9PSED</name>
<sequence length="60" mass="6587">MKDPLERATSRPPPTLGEGCVRRYDPEALEDASGCDFSDAAALWQQLQDGKARAKRPQAD</sequence>
<reference evidence="2 3" key="1">
    <citation type="submission" date="2023-11" db="EMBL/GenBank/DDBJ databases">
        <title>Complete genome of Pseudomonas benzenivorans BA3361.</title>
        <authorList>
            <person name="Shin S.Y."/>
            <person name="Song J."/>
            <person name="Kang H."/>
        </authorList>
    </citation>
    <scope>NUCLEOTIDE SEQUENCE [LARGE SCALE GENOMIC DNA]</scope>
    <source>
        <strain evidence="2 3">HNIBRBA3361</strain>
    </source>
</reference>
<gene>
    <name evidence="2" type="ORF">SBP02_04290</name>
</gene>
<dbReference type="EMBL" id="CP137892">
    <property type="protein sequence ID" value="WPC05979.1"/>
    <property type="molecule type" value="Genomic_DNA"/>
</dbReference>
<evidence type="ECO:0000313" key="2">
    <source>
        <dbReference type="EMBL" id="WPC05979.1"/>
    </source>
</evidence>
<organism evidence="2 3">
    <name type="scientific">Pseudomonas benzenivorans</name>
    <dbReference type="NCBI Taxonomy" id="556533"/>
    <lineage>
        <taxon>Bacteria</taxon>
        <taxon>Pseudomonadati</taxon>
        <taxon>Pseudomonadota</taxon>
        <taxon>Gammaproteobacteria</taxon>
        <taxon>Pseudomonadales</taxon>
        <taxon>Pseudomonadaceae</taxon>
        <taxon>Pseudomonas</taxon>
    </lineage>
</organism>
<proteinExistence type="predicted"/>
<evidence type="ECO:0000313" key="3">
    <source>
        <dbReference type="Proteomes" id="UP001305928"/>
    </source>
</evidence>
<keyword evidence="3" id="KW-1185">Reference proteome</keyword>
<evidence type="ECO:0000256" key="1">
    <source>
        <dbReference type="SAM" id="MobiDB-lite"/>
    </source>
</evidence>
<accession>A0ABZ0PZU5</accession>
<feature type="region of interest" description="Disordered" evidence="1">
    <location>
        <begin position="1"/>
        <end position="21"/>
    </location>
</feature>
<dbReference type="Proteomes" id="UP001305928">
    <property type="component" value="Chromosome"/>
</dbReference>